<reference evidence="3" key="1">
    <citation type="submission" date="2013-09" db="EMBL/GenBank/DDBJ databases">
        <title>The Genome Sequence of Anopheles maculatus species B.</title>
        <authorList>
            <consortium name="The Broad Institute Genomics Platform"/>
            <person name="Neafsey D.E."/>
            <person name="Besansky N."/>
            <person name="Howell P."/>
            <person name="Walton C."/>
            <person name="Young S.K."/>
            <person name="Zeng Q."/>
            <person name="Gargeya S."/>
            <person name="Fitzgerald M."/>
            <person name="Haas B."/>
            <person name="Abouelleil A."/>
            <person name="Allen A.W."/>
            <person name="Alvarado L."/>
            <person name="Arachchi H.M."/>
            <person name="Berlin A.M."/>
            <person name="Chapman S.B."/>
            <person name="Gainer-Dewar J."/>
            <person name="Goldberg J."/>
            <person name="Griggs A."/>
            <person name="Gujja S."/>
            <person name="Hansen M."/>
            <person name="Howarth C."/>
            <person name="Imamovic A."/>
            <person name="Ireland A."/>
            <person name="Larimer J."/>
            <person name="McCowan C."/>
            <person name="Murphy C."/>
            <person name="Pearson M."/>
            <person name="Poon T.W."/>
            <person name="Priest M."/>
            <person name="Roberts A."/>
            <person name="Saif S."/>
            <person name="Shea T."/>
            <person name="Sisk P."/>
            <person name="Sykes S."/>
            <person name="Wortman J."/>
            <person name="Nusbaum C."/>
            <person name="Birren B."/>
        </authorList>
    </citation>
    <scope>NUCLEOTIDE SEQUENCE [LARGE SCALE GENOMIC DNA]</scope>
    <source>
        <strain evidence="3">maculatus3</strain>
    </source>
</reference>
<proteinExistence type="predicted"/>
<feature type="domain" description="DUF4806" evidence="1">
    <location>
        <begin position="441"/>
        <end position="520"/>
    </location>
</feature>
<accession>A0A182SBA3</accession>
<dbReference type="VEuPathDB" id="VectorBase:AMAM003338"/>
<evidence type="ECO:0000313" key="3">
    <source>
        <dbReference type="Proteomes" id="UP000075901"/>
    </source>
</evidence>
<dbReference type="InterPro" id="IPR032071">
    <property type="entry name" value="DUF4806"/>
</dbReference>
<dbReference type="AlphaFoldDB" id="A0A182SBA3"/>
<reference evidence="2" key="2">
    <citation type="submission" date="2020-05" db="UniProtKB">
        <authorList>
            <consortium name="EnsemblMetazoa"/>
        </authorList>
    </citation>
    <scope>IDENTIFICATION</scope>
    <source>
        <strain evidence="2">maculatus3</strain>
    </source>
</reference>
<dbReference type="EnsemblMetazoa" id="AMAM003338-RA">
    <property type="protein sequence ID" value="AMAM003338-PA"/>
    <property type="gene ID" value="AMAM003338"/>
</dbReference>
<organism evidence="2 3">
    <name type="scientific">Anopheles maculatus</name>
    <dbReference type="NCBI Taxonomy" id="74869"/>
    <lineage>
        <taxon>Eukaryota</taxon>
        <taxon>Metazoa</taxon>
        <taxon>Ecdysozoa</taxon>
        <taxon>Arthropoda</taxon>
        <taxon>Hexapoda</taxon>
        <taxon>Insecta</taxon>
        <taxon>Pterygota</taxon>
        <taxon>Neoptera</taxon>
        <taxon>Endopterygota</taxon>
        <taxon>Diptera</taxon>
        <taxon>Nematocera</taxon>
        <taxon>Culicoidea</taxon>
        <taxon>Culicidae</taxon>
        <taxon>Anophelinae</taxon>
        <taxon>Anopheles</taxon>
        <taxon>Anopheles maculatus group</taxon>
    </lineage>
</organism>
<keyword evidence="3" id="KW-1185">Reference proteome</keyword>
<evidence type="ECO:0000259" key="1">
    <source>
        <dbReference type="Pfam" id="PF16064"/>
    </source>
</evidence>
<name>A0A182SBA3_9DIPT</name>
<sequence length="724" mass="83677">MMHSLVLKDRAMKQKSADSLANDLEDQQFTEPTEGMSVANKTVTEHKVISDQNGAIELDIIVEDGETMEFEEIIEHEEIIQQPEEESIENEHLEHNQIAQKAEVSLAELNIKRITCLEELQAFDNELKDPELQQKVQKWIDSAVVNREPDVKKRLITLLDRMPYVLVETKTATGSKKLVAAPATWIVRRKATLYLCWPTFVQSASILNAMINDETIIPSADWESRECKYICQNVHSYAAAQDLVEKMNLHSKQIKTSAAATAPMRNKVPNEVPIKDMLMGVEKTLQQEIIPELFNGISPKREEDPLGLSQASAEVETVAHEQQSENRKKLYSTINANPQDNDPLEDVKPFPRLEDLIHELKCMIISNQEEIRKKLNEGFYRMQKTMLSMVGNRSPEELVTTQEEPNLAATECNDMSSLGNLEVESDFPDNPDAFGISAFTRREELDAFEDRLNDEEYRRRVYSWINDIVPYEANPETRMMDLLDLLMDRKFFTKFSWKSNTRYRKIPLSEYVNFCQLFQHVGTTQVHRADAAFVEYFFKKKMKHALNRIHLRGLRRCVPKSVRRQRNLEKGSASVQRQRKGVGMEVEQDTGTCLPERNQPSPTITEIVVVDVNPITCEEGMIEFDTQLENDEYLKEVHKWTNTTVGHMSDPEQRMREILERLVDRSFLQSFNWTKEAMVRYRNFVRYLEYVGTTAQHQVSHTFVAIFLRKKLHRRSAVAVGSEA</sequence>
<dbReference type="Proteomes" id="UP000075901">
    <property type="component" value="Unassembled WGS sequence"/>
</dbReference>
<dbReference type="Pfam" id="PF16064">
    <property type="entry name" value="DUF4806"/>
    <property type="match status" value="1"/>
</dbReference>
<protein>
    <submittedName>
        <fullName evidence="2">DUF4806 domain-containing protein</fullName>
    </submittedName>
</protein>
<evidence type="ECO:0000313" key="2">
    <source>
        <dbReference type="EnsemblMetazoa" id="AMAM003338-PA"/>
    </source>
</evidence>